<dbReference type="Proteomes" id="UP001162131">
    <property type="component" value="Unassembled WGS sequence"/>
</dbReference>
<protein>
    <submittedName>
        <fullName evidence="2">Uncharacterized protein</fullName>
    </submittedName>
</protein>
<name>A0AAU9J2Q7_9CILI</name>
<dbReference type="EMBL" id="CAJZBQ010000018">
    <property type="protein sequence ID" value="CAG9317822.1"/>
    <property type="molecule type" value="Genomic_DNA"/>
</dbReference>
<proteinExistence type="predicted"/>
<evidence type="ECO:0000313" key="3">
    <source>
        <dbReference type="Proteomes" id="UP001162131"/>
    </source>
</evidence>
<feature type="region of interest" description="Disordered" evidence="1">
    <location>
        <begin position="186"/>
        <end position="206"/>
    </location>
</feature>
<sequence>MNRSIFVGDSGLMSPRHLKSPKASPKSQPKHRHSLSAGSNIPKLISLKNLNQERSILKNNSQSRDTSPEIIQSKLASVTEQWTQMKSGISAQPQAEKLRLNRNISRTHSAERFQNDHSQELLKMALKASSILQRENCCKSLENSSIKETQDTDCSMHQEEKYLAFLPVPCAIEAPRTTTNKAKPSLVMDNKNRKPPRLLKKSPENPAKSFENCYKMFSETYKKVNVS</sequence>
<feature type="region of interest" description="Disordered" evidence="1">
    <location>
        <begin position="1"/>
        <end position="43"/>
    </location>
</feature>
<comment type="caution">
    <text evidence="2">The sequence shown here is derived from an EMBL/GenBank/DDBJ whole genome shotgun (WGS) entry which is preliminary data.</text>
</comment>
<keyword evidence="3" id="KW-1185">Reference proteome</keyword>
<gene>
    <name evidence="2" type="ORF">BSTOLATCC_MIC19063</name>
</gene>
<organism evidence="2 3">
    <name type="scientific">Blepharisma stoltei</name>
    <dbReference type="NCBI Taxonomy" id="1481888"/>
    <lineage>
        <taxon>Eukaryota</taxon>
        <taxon>Sar</taxon>
        <taxon>Alveolata</taxon>
        <taxon>Ciliophora</taxon>
        <taxon>Postciliodesmatophora</taxon>
        <taxon>Heterotrichea</taxon>
        <taxon>Heterotrichida</taxon>
        <taxon>Blepharismidae</taxon>
        <taxon>Blepharisma</taxon>
    </lineage>
</organism>
<evidence type="ECO:0000313" key="2">
    <source>
        <dbReference type="EMBL" id="CAG9317822.1"/>
    </source>
</evidence>
<accession>A0AAU9J2Q7</accession>
<reference evidence="2" key="1">
    <citation type="submission" date="2021-09" db="EMBL/GenBank/DDBJ databases">
        <authorList>
            <consortium name="AG Swart"/>
            <person name="Singh M."/>
            <person name="Singh A."/>
            <person name="Seah K."/>
            <person name="Emmerich C."/>
        </authorList>
    </citation>
    <scope>NUCLEOTIDE SEQUENCE</scope>
    <source>
        <strain evidence="2">ATCC30299</strain>
    </source>
</reference>
<dbReference type="AlphaFoldDB" id="A0AAU9J2Q7"/>
<evidence type="ECO:0000256" key="1">
    <source>
        <dbReference type="SAM" id="MobiDB-lite"/>
    </source>
</evidence>